<evidence type="ECO:0000313" key="2">
    <source>
        <dbReference type="Proteomes" id="UP001291309"/>
    </source>
</evidence>
<keyword evidence="2" id="KW-1185">Reference proteome</keyword>
<reference evidence="1 2" key="1">
    <citation type="submission" date="2023-12" db="EMBL/GenBank/DDBJ databases">
        <title>the genome sequence of Hyalangium sp. s54d21.</title>
        <authorList>
            <person name="Zhang X."/>
        </authorList>
    </citation>
    <scope>NUCLEOTIDE SEQUENCE [LARGE SCALE GENOMIC DNA]</scope>
    <source>
        <strain evidence="2">s54d21</strain>
    </source>
</reference>
<organism evidence="1 2">
    <name type="scientific">Hyalangium rubrum</name>
    <dbReference type="NCBI Taxonomy" id="3103134"/>
    <lineage>
        <taxon>Bacteria</taxon>
        <taxon>Pseudomonadati</taxon>
        <taxon>Myxococcota</taxon>
        <taxon>Myxococcia</taxon>
        <taxon>Myxococcales</taxon>
        <taxon>Cystobacterineae</taxon>
        <taxon>Archangiaceae</taxon>
        <taxon>Hyalangium</taxon>
    </lineage>
</organism>
<dbReference type="NCBIfam" id="NF033832">
    <property type="entry name" value="sce7726_fam"/>
    <property type="match status" value="1"/>
</dbReference>
<dbReference type="InterPro" id="IPR047729">
    <property type="entry name" value="Sce7726-like"/>
</dbReference>
<dbReference type="RefSeq" id="WP_321548627.1">
    <property type="nucleotide sequence ID" value="NZ_JAXIVS010000009.1"/>
</dbReference>
<dbReference type="EMBL" id="JAXIVS010000009">
    <property type="protein sequence ID" value="MDY7229907.1"/>
    <property type="molecule type" value="Genomic_DNA"/>
</dbReference>
<sequence length="186" mass="20875">MRDRDVRQALTESLQAVHDGDPDTHIRQEMGLEHGQVFVDVVVINGELHGYELKSESDTLDRLPHQVQAYSSVLDKATLVVGASHLQDALTIIPPWWGVEKAVAQPDGSVLLKRHRKARANPQQQPLAVAKLLWRDEVLEVLEALGVATGLRSKPRKVLYERLVGVLPPDSLRAEVRRRLKSRVGW</sequence>
<evidence type="ECO:0000313" key="1">
    <source>
        <dbReference type="EMBL" id="MDY7229907.1"/>
    </source>
</evidence>
<protein>
    <submittedName>
        <fullName evidence="1">Sce7726 family protein</fullName>
    </submittedName>
</protein>
<accession>A0ABU5H8U5</accession>
<gene>
    <name evidence="1" type="ORF">SYV04_26170</name>
</gene>
<dbReference type="Proteomes" id="UP001291309">
    <property type="component" value="Unassembled WGS sequence"/>
</dbReference>
<proteinExistence type="predicted"/>
<name>A0ABU5H8U5_9BACT</name>
<comment type="caution">
    <text evidence="1">The sequence shown here is derived from an EMBL/GenBank/DDBJ whole genome shotgun (WGS) entry which is preliminary data.</text>
</comment>